<dbReference type="Proteomes" id="UP000092631">
    <property type="component" value="Chromosome"/>
</dbReference>
<dbReference type="OrthoDB" id="977357at2"/>
<organism evidence="2 3">
    <name type="scientific">Bacteroides caecimuris</name>
    <dbReference type="NCBI Taxonomy" id="1796613"/>
    <lineage>
        <taxon>Bacteria</taxon>
        <taxon>Pseudomonadati</taxon>
        <taxon>Bacteroidota</taxon>
        <taxon>Bacteroidia</taxon>
        <taxon>Bacteroidales</taxon>
        <taxon>Bacteroidaceae</taxon>
        <taxon>Bacteroides</taxon>
    </lineage>
</organism>
<keyword evidence="1" id="KW-0812">Transmembrane</keyword>
<dbReference type="KEGG" id="bcae:A4V03_07615"/>
<protein>
    <submittedName>
        <fullName evidence="2">Uncharacterized protein</fullName>
    </submittedName>
</protein>
<keyword evidence="1" id="KW-1133">Transmembrane helix</keyword>
<feature type="transmembrane region" description="Helical" evidence="1">
    <location>
        <begin position="6"/>
        <end position="25"/>
    </location>
</feature>
<evidence type="ECO:0000313" key="2">
    <source>
        <dbReference type="EMBL" id="ANU57445.1"/>
    </source>
</evidence>
<evidence type="ECO:0000313" key="3">
    <source>
        <dbReference type="Proteomes" id="UP000092631"/>
    </source>
</evidence>
<feature type="transmembrane region" description="Helical" evidence="1">
    <location>
        <begin position="99"/>
        <end position="116"/>
    </location>
</feature>
<accession>A0A1C7GYK7</accession>
<gene>
    <name evidence="2" type="ORF">A4V03_07615</name>
</gene>
<evidence type="ECO:0000256" key="1">
    <source>
        <dbReference type="SAM" id="Phobius"/>
    </source>
</evidence>
<dbReference type="EMBL" id="CP015401">
    <property type="protein sequence ID" value="ANU57445.1"/>
    <property type="molecule type" value="Genomic_DNA"/>
</dbReference>
<feature type="transmembrane region" description="Helical" evidence="1">
    <location>
        <begin position="66"/>
        <end position="87"/>
    </location>
</feature>
<dbReference type="AlphaFoldDB" id="A0A1C7GYK7"/>
<dbReference type="GeneID" id="82187000"/>
<keyword evidence="3" id="KW-1185">Reference proteome</keyword>
<reference evidence="3" key="1">
    <citation type="submission" date="2016-04" db="EMBL/GenBank/DDBJ databases">
        <title>Complete Genome Sequences of Twelve Strains of a Stable Defined Moderately Diverse Mouse Microbiota 2 (sDMDMm2).</title>
        <authorList>
            <person name="Uchimura Y."/>
            <person name="Wyss M."/>
            <person name="Brugiroux S."/>
            <person name="Limenitakis J.P."/>
            <person name="Stecher B."/>
            <person name="McCoy K.D."/>
            <person name="Macpherson A.J."/>
        </authorList>
    </citation>
    <scope>NUCLEOTIDE SEQUENCE [LARGE SCALE GENOMIC DNA]</scope>
    <source>
        <strain evidence="3">I48</strain>
    </source>
</reference>
<keyword evidence="1" id="KW-0472">Membrane</keyword>
<proteinExistence type="predicted"/>
<name>A0A1C7GYK7_9BACE</name>
<sequence>MSLENIAEICIAIDTAILGIAYPIIIDKISNIGDKYSSDYLSNVFNTEFPQNEINLGSKKVSTFQFMLYLNILILVFLVFRMEPLFGWDNWIINNSADILVLLSTSCLTTIFFIWLNKVLLFNGKATTILKHIINKYSNTDKDSEVNLYCLKAINDFTYYTIEKQDEHLQETLLNFYHELFTAIRKEHDKTQDLVYPIDLYTMIYKLNRDLSNKQNPKLLAIEHRAVSGIWLLGDDFEQIKISEATYTQLWLNIYNIYTNPRLVKLFWANSFQYFTYKLEKIDPIYNTDWQITNTKEREEREKERDRFLEFHYALGGLLLYGKQYNTLKYILTYSQSMPASYPLLPQTMTEVFRWFQIFYDDLRNNPPMDMKYYFPELDNLGIRRQVNSWICKYVVILFIRQFSLNKSYTYQDFTSLPRFSDKIYELLQLKELLPTFEHYFLEITYNSELLEQLGYRELIKKESVYKFIEGLTNTIDLEINKLKKNTPLSKDKIKIFNDTTNKIVSNAFKEYDKIFINEEDKEIDNEIKTAISGSQILFEKSAFVDNDIPHLNYDSVFAGHLAREVIKRYIPNSFIMARTRSYLLNSNNIVKGIERSMNSINIDDIIIIAINIDIPIDNLLKENFETYYCKLHSTSNIRNVLFVLKKSYLPYISYKKPNLEDIKKEHLQLINENINLYTSIIDLSLPENKSLKDEWEISDDETKVQVTIAFHAIIHWKKEREIIQFNISSQYKEQGVENEVNDIIALK</sequence>
<dbReference type="RefSeq" id="WP_065538518.1">
    <property type="nucleotide sequence ID" value="NZ_CAPUCN010000012.1"/>
</dbReference>